<feature type="compositionally biased region" description="Basic residues" evidence="4">
    <location>
        <begin position="56"/>
        <end position="66"/>
    </location>
</feature>
<evidence type="ECO:0000256" key="3">
    <source>
        <dbReference type="PROSITE-ProRule" id="PRU00221"/>
    </source>
</evidence>
<organism evidence="5 6">
    <name type="scientific">Apatococcus fuscideae</name>
    <dbReference type="NCBI Taxonomy" id="2026836"/>
    <lineage>
        <taxon>Eukaryota</taxon>
        <taxon>Viridiplantae</taxon>
        <taxon>Chlorophyta</taxon>
        <taxon>core chlorophytes</taxon>
        <taxon>Trebouxiophyceae</taxon>
        <taxon>Chlorellales</taxon>
        <taxon>Chlorellaceae</taxon>
        <taxon>Apatococcus</taxon>
    </lineage>
</organism>
<evidence type="ECO:0000256" key="1">
    <source>
        <dbReference type="ARBA" id="ARBA00022574"/>
    </source>
</evidence>
<evidence type="ECO:0000313" key="6">
    <source>
        <dbReference type="Proteomes" id="UP001485043"/>
    </source>
</evidence>
<dbReference type="PANTHER" id="PTHR14221">
    <property type="entry name" value="WD REPEAT DOMAIN 44"/>
    <property type="match status" value="1"/>
</dbReference>
<dbReference type="PANTHER" id="PTHR14221:SF0">
    <property type="entry name" value="WD REPEAT-CONTAINING PROTEIN 44"/>
    <property type="match status" value="1"/>
</dbReference>
<dbReference type="InterPro" id="IPR001680">
    <property type="entry name" value="WD40_rpt"/>
</dbReference>
<dbReference type="PROSITE" id="PS50082">
    <property type="entry name" value="WD_REPEATS_2"/>
    <property type="match status" value="4"/>
</dbReference>
<dbReference type="Proteomes" id="UP001485043">
    <property type="component" value="Unassembled WGS sequence"/>
</dbReference>
<keyword evidence="1 3" id="KW-0853">WD repeat</keyword>
<dbReference type="PRINTS" id="PR00320">
    <property type="entry name" value="GPROTEINBRPT"/>
</dbReference>
<evidence type="ECO:0000256" key="2">
    <source>
        <dbReference type="ARBA" id="ARBA00022737"/>
    </source>
</evidence>
<feature type="repeat" description="WD" evidence="3">
    <location>
        <begin position="454"/>
        <end position="488"/>
    </location>
</feature>
<feature type="region of interest" description="Disordered" evidence="4">
    <location>
        <begin position="1"/>
        <end position="112"/>
    </location>
</feature>
<dbReference type="EMBL" id="JALJOV010001302">
    <property type="protein sequence ID" value="KAK9850112.1"/>
    <property type="molecule type" value="Genomic_DNA"/>
</dbReference>
<feature type="repeat" description="WD" evidence="3">
    <location>
        <begin position="414"/>
        <end position="454"/>
    </location>
</feature>
<dbReference type="InterPro" id="IPR036322">
    <property type="entry name" value="WD40_repeat_dom_sf"/>
</dbReference>
<accession>A0AAW1SP71</accession>
<keyword evidence="2" id="KW-0677">Repeat</keyword>
<sequence>MSRSYPVDVDSDEEVVGPGASSRKSASTSVGNGSEAARGFSLGNGQDAASKGARSPFRRMSSRRTSSRGSELPESSPAQLDTRRGQAMQSSMRSPFESAPPPRSDDDDDEDPAELLQMLRIKDLDNDKEYNVDQRFMIRDLNTGQFYMIADEAGGGQGTSQTSGKITDIIGGRELSMDEFQRNLGLQTLGLNPLGERVKARKADGSDSDSELEAAAHNADSGPQPKQRKGSGPDLEPSASAEPKQKQSWLARNLFKGGKGKGEKVDSDDDMRSVSSFSTASLGRDSVASNADASRRLEGEASGSGRPGVPVKVQVHKKLVKELAELYLVQEIHAHQGVVWIMKFSRNGRYLATAGQDMIVRVWEVVLNRGEMNPSGSVQSEGYIPPDQESGTPRSQAGADAGCPVLKPQPHRTYRGHRQDVLDICWSRSQFLLSASMDKTVRLWHISMDDCLRVFRHTDFVTALDFHPVDDKYFLSGSIDGKVRCWNIPDQKVVDWADVHEMVTAAAFSSEGSRAVVGTMRGKCRFYQVDTNFRLDYQAQIDVKNRRGKQAKGRKVTGVQFDPQDSSNLLVTSNDSRIRLYEGYTLKRKFKGHQNRTTQIRASMGVSADFLICGSDDGWVYVWDIAGADKVKDAASKQQDKSASYEAFHAHDEIVTVAVFAPDTARRHFANALDSSVSSGHASAYGQVMVSAGYGGVIKVFENVGTAAPLK</sequence>
<feature type="repeat" description="WD" evidence="3">
    <location>
        <begin position="332"/>
        <end position="365"/>
    </location>
</feature>
<dbReference type="InterPro" id="IPR019775">
    <property type="entry name" value="WD40_repeat_CS"/>
</dbReference>
<dbReference type="AlphaFoldDB" id="A0AAW1SP71"/>
<keyword evidence="6" id="KW-1185">Reference proteome</keyword>
<protein>
    <recommendedName>
        <fullName evidence="7">WD repeat-containing protein 44</fullName>
    </recommendedName>
</protein>
<dbReference type="SUPFAM" id="SSF50978">
    <property type="entry name" value="WD40 repeat-like"/>
    <property type="match status" value="1"/>
</dbReference>
<reference evidence="5 6" key="1">
    <citation type="journal article" date="2024" name="Nat. Commun.">
        <title>Phylogenomics reveals the evolutionary origins of lichenization in chlorophyte algae.</title>
        <authorList>
            <person name="Puginier C."/>
            <person name="Libourel C."/>
            <person name="Otte J."/>
            <person name="Skaloud P."/>
            <person name="Haon M."/>
            <person name="Grisel S."/>
            <person name="Petersen M."/>
            <person name="Berrin J.G."/>
            <person name="Delaux P.M."/>
            <person name="Dal Grande F."/>
            <person name="Keller J."/>
        </authorList>
    </citation>
    <scope>NUCLEOTIDE SEQUENCE [LARGE SCALE GENOMIC DNA]</scope>
    <source>
        <strain evidence="5 6">SAG 2523</strain>
    </source>
</reference>
<evidence type="ECO:0008006" key="7">
    <source>
        <dbReference type="Google" id="ProtNLM"/>
    </source>
</evidence>
<feature type="region of interest" description="Disordered" evidence="4">
    <location>
        <begin position="376"/>
        <end position="399"/>
    </location>
</feature>
<comment type="caution">
    <text evidence="5">The sequence shown here is derived from an EMBL/GenBank/DDBJ whole genome shotgun (WGS) entry which is preliminary data.</text>
</comment>
<dbReference type="CDD" id="cd00200">
    <property type="entry name" value="WD40"/>
    <property type="match status" value="1"/>
</dbReference>
<dbReference type="PROSITE" id="PS50294">
    <property type="entry name" value="WD_REPEATS_REGION"/>
    <property type="match status" value="3"/>
</dbReference>
<dbReference type="InterPro" id="IPR015943">
    <property type="entry name" value="WD40/YVTN_repeat-like_dom_sf"/>
</dbReference>
<dbReference type="InterPro" id="IPR040324">
    <property type="entry name" value="WDR44/Dgr2"/>
</dbReference>
<proteinExistence type="predicted"/>
<dbReference type="PROSITE" id="PS00678">
    <property type="entry name" value="WD_REPEATS_1"/>
    <property type="match status" value="1"/>
</dbReference>
<dbReference type="Gene3D" id="2.130.10.10">
    <property type="entry name" value="YVTN repeat-like/Quinoprotein amine dehydrogenase"/>
    <property type="match status" value="1"/>
</dbReference>
<feature type="region of interest" description="Disordered" evidence="4">
    <location>
        <begin position="199"/>
        <end position="309"/>
    </location>
</feature>
<evidence type="ECO:0000313" key="5">
    <source>
        <dbReference type="EMBL" id="KAK9850112.1"/>
    </source>
</evidence>
<dbReference type="InterPro" id="IPR020472">
    <property type="entry name" value="WD40_PAC1"/>
</dbReference>
<name>A0AAW1SP71_9CHLO</name>
<evidence type="ECO:0000256" key="4">
    <source>
        <dbReference type="SAM" id="MobiDB-lite"/>
    </source>
</evidence>
<dbReference type="Pfam" id="PF00400">
    <property type="entry name" value="WD40"/>
    <property type="match status" value="4"/>
</dbReference>
<gene>
    <name evidence="5" type="ORF">WJX84_008956</name>
</gene>
<feature type="compositionally biased region" description="Polar residues" evidence="4">
    <location>
        <begin position="22"/>
        <end position="32"/>
    </location>
</feature>
<dbReference type="SMART" id="SM00320">
    <property type="entry name" value="WD40"/>
    <property type="match status" value="7"/>
</dbReference>
<feature type="repeat" description="WD" evidence="3">
    <location>
        <begin position="590"/>
        <end position="633"/>
    </location>
</feature>